<feature type="transmembrane region" description="Helical" evidence="1">
    <location>
        <begin position="222"/>
        <end position="244"/>
    </location>
</feature>
<accession>A0ABV0BT01</accession>
<sequence length="364" mass="42648">MTPELKELERQIIKKHKFGFTPKYEIGFQTCLSEKAFFAITNQVLEKLEWDIIYIDEHAIEAKRKVKSLGITEYTESIIISYNYGSIMIKSESLGSEMWDNGRNSKRVHLFMPVFQDIEKNYNREDLKQLEKEQESIENWDNYIIPKELPQPKNVKKPTIIFVFVIGILISIILAFLLAKISITGRYIIFLFEFLVGLALAFSIKQGIKLGNYTNLTKLKNLLILSVFITFIGKQIFEYNIILIENNFERIGFFEFVKIRLQQGLTIKDLNVGSIGLIISWIIQLFLTFIFGYLFLTRFLINYLIKRVRQEVIEFAYYLIIKGKDEHEIRTELACLGWSDEINQNEVFEAIDGIQGNNELNRTR</sequence>
<name>A0ABV0BT01_9SPHI</name>
<evidence type="ECO:0000313" key="3">
    <source>
        <dbReference type="Proteomes" id="UP001409291"/>
    </source>
</evidence>
<dbReference type="RefSeq" id="WP_346581281.1">
    <property type="nucleotide sequence ID" value="NZ_JBDJLH010000002.1"/>
</dbReference>
<keyword evidence="1" id="KW-0812">Transmembrane</keyword>
<dbReference type="Proteomes" id="UP001409291">
    <property type="component" value="Unassembled WGS sequence"/>
</dbReference>
<dbReference type="EMBL" id="JBDJNQ010000004">
    <property type="protein sequence ID" value="MEN5377861.1"/>
    <property type="molecule type" value="Genomic_DNA"/>
</dbReference>
<protein>
    <submittedName>
        <fullName evidence="2">Uncharacterized protein</fullName>
    </submittedName>
</protein>
<feature type="transmembrane region" description="Helical" evidence="1">
    <location>
        <begin position="160"/>
        <end position="179"/>
    </location>
</feature>
<gene>
    <name evidence="2" type="ORF">ABE541_11350</name>
</gene>
<keyword evidence="3" id="KW-1185">Reference proteome</keyword>
<feature type="transmembrane region" description="Helical" evidence="1">
    <location>
        <begin position="278"/>
        <end position="301"/>
    </location>
</feature>
<reference evidence="2 3" key="1">
    <citation type="submission" date="2024-04" db="EMBL/GenBank/DDBJ databases">
        <title>WGS of bacteria from Torrens River.</title>
        <authorList>
            <person name="Wyrsch E.R."/>
            <person name="Drigo B."/>
        </authorList>
    </citation>
    <scope>NUCLEOTIDE SEQUENCE [LARGE SCALE GENOMIC DNA]</scope>
    <source>
        <strain evidence="2 3">TWI391</strain>
    </source>
</reference>
<evidence type="ECO:0000256" key="1">
    <source>
        <dbReference type="SAM" id="Phobius"/>
    </source>
</evidence>
<feature type="transmembrane region" description="Helical" evidence="1">
    <location>
        <begin position="185"/>
        <end position="202"/>
    </location>
</feature>
<comment type="caution">
    <text evidence="2">The sequence shown here is derived from an EMBL/GenBank/DDBJ whole genome shotgun (WGS) entry which is preliminary data.</text>
</comment>
<proteinExistence type="predicted"/>
<evidence type="ECO:0000313" key="2">
    <source>
        <dbReference type="EMBL" id="MEN5377861.1"/>
    </source>
</evidence>
<keyword evidence="1" id="KW-0472">Membrane</keyword>
<keyword evidence="1" id="KW-1133">Transmembrane helix</keyword>
<organism evidence="2 3">
    <name type="scientific">Sphingobacterium kitahiroshimense</name>
    <dbReference type="NCBI Taxonomy" id="470446"/>
    <lineage>
        <taxon>Bacteria</taxon>
        <taxon>Pseudomonadati</taxon>
        <taxon>Bacteroidota</taxon>
        <taxon>Sphingobacteriia</taxon>
        <taxon>Sphingobacteriales</taxon>
        <taxon>Sphingobacteriaceae</taxon>
        <taxon>Sphingobacterium</taxon>
    </lineage>
</organism>